<evidence type="ECO:0000256" key="1">
    <source>
        <dbReference type="SAM" id="SignalP"/>
    </source>
</evidence>
<evidence type="ECO:0000313" key="3">
    <source>
        <dbReference type="Proteomes" id="UP001634394"/>
    </source>
</evidence>
<dbReference type="Proteomes" id="UP001634394">
    <property type="component" value="Unassembled WGS sequence"/>
</dbReference>
<name>A0ABD3WQE4_SINWO</name>
<protein>
    <submittedName>
        <fullName evidence="2">Uncharacterized protein</fullName>
    </submittedName>
</protein>
<dbReference type="EMBL" id="JBJQND010000005">
    <property type="protein sequence ID" value="KAL3876201.1"/>
    <property type="molecule type" value="Genomic_DNA"/>
</dbReference>
<comment type="caution">
    <text evidence="2">The sequence shown here is derived from an EMBL/GenBank/DDBJ whole genome shotgun (WGS) entry which is preliminary data.</text>
</comment>
<dbReference type="AlphaFoldDB" id="A0ABD3WQE4"/>
<evidence type="ECO:0000313" key="2">
    <source>
        <dbReference type="EMBL" id="KAL3876201.1"/>
    </source>
</evidence>
<feature type="signal peptide" evidence="1">
    <location>
        <begin position="1"/>
        <end position="20"/>
    </location>
</feature>
<proteinExistence type="predicted"/>
<keyword evidence="1" id="KW-0732">Signal</keyword>
<keyword evidence="3" id="KW-1185">Reference proteome</keyword>
<feature type="chain" id="PRO_5044835626" evidence="1">
    <location>
        <begin position="21"/>
        <end position="328"/>
    </location>
</feature>
<sequence length="328" mass="36225">MPCAKISLILLGVLTVSVLTQEIPNDSMAFLDQTGFQLGTELQTEYSLRNQGLQTPSTNTNGFQQTHFRQQLQTVPLRTPNMPLRSISTVEPELTGPNEGIGHDSSLRASSGGTNGVSQTSFLHRLQSFALQSNRRSSESLSSIRIVDPELLGPHEGIGHYYPLQIANVFNPTLLGPNEGIGHNYPLHIANVYDPTFLGPDEGIGHNYPLHIANSFIPTLLGENNGIDHKYPLQLQNVFTTIIGVSSRSVSDGSRDKPQSSPFSHFDTIFPFRAPKREIVHSTDGYADYVQPIQKSSDAGWKRRCCSIDWRIHPQPGTWLSGRSRAQN</sequence>
<accession>A0ABD3WQE4</accession>
<gene>
    <name evidence="2" type="ORF">ACJMK2_034071</name>
</gene>
<organism evidence="2 3">
    <name type="scientific">Sinanodonta woodiana</name>
    <name type="common">Chinese pond mussel</name>
    <name type="synonym">Anodonta woodiana</name>
    <dbReference type="NCBI Taxonomy" id="1069815"/>
    <lineage>
        <taxon>Eukaryota</taxon>
        <taxon>Metazoa</taxon>
        <taxon>Spiralia</taxon>
        <taxon>Lophotrochozoa</taxon>
        <taxon>Mollusca</taxon>
        <taxon>Bivalvia</taxon>
        <taxon>Autobranchia</taxon>
        <taxon>Heteroconchia</taxon>
        <taxon>Palaeoheterodonta</taxon>
        <taxon>Unionida</taxon>
        <taxon>Unionoidea</taxon>
        <taxon>Unionidae</taxon>
        <taxon>Unioninae</taxon>
        <taxon>Sinanodonta</taxon>
    </lineage>
</organism>
<reference evidence="2 3" key="1">
    <citation type="submission" date="2024-11" db="EMBL/GenBank/DDBJ databases">
        <title>Chromosome-level genome assembly of the freshwater bivalve Anodonta woodiana.</title>
        <authorList>
            <person name="Chen X."/>
        </authorList>
    </citation>
    <scope>NUCLEOTIDE SEQUENCE [LARGE SCALE GENOMIC DNA]</scope>
    <source>
        <strain evidence="2">MN2024</strain>
        <tissue evidence="2">Gills</tissue>
    </source>
</reference>